<dbReference type="InterPro" id="IPR005218">
    <property type="entry name" value="Diacylglycerol/lipid_kinase"/>
</dbReference>
<dbReference type="InterPro" id="IPR016064">
    <property type="entry name" value="NAD/diacylglycerol_kinase_sf"/>
</dbReference>
<keyword evidence="7 14" id="KW-0418">Kinase</keyword>
<evidence type="ECO:0000256" key="3">
    <source>
        <dbReference type="ARBA" id="ARBA00022516"/>
    </source>
</evidence>
<accession>A0A1H3NHD1</accession>
<evidence type="ECO:0000256" key="7">
    <source>
        <dbReference type="ARBA" id="ARBA00022777"/>
    </source>
</evidence>
<proteinExistence type="inferred from homology"/>
<feature type="domain" description="DAGKc" evidence="13">
    <location>
        <begin position="1"/>
        <end position="129"/>
    </location>
</feature>
<reference evidence="14 15" key="1">
    <citation type="submission" date="2016-10" db="EMBL/GenBank/DDBJ databases">
        <authorList>
            <person name="de Groot N.N."/>
        </authorList>
    </citation>
    <scope>NUCLEOTIDE SEQUENCE [LARGE SCALE GENOMIC DNA]</scope>
    <source>
        <strain evidence="14 15">DSM 21650</strain>
    </source>
</reference>
<dbReference type="STRING" id="415015.SAMN05660462_01112"/>
<evidence type="ECO:0000256" key="9">
    <source>
        <dbReference type="ARBA" id="ARBA00022842"/>
    </source>
</evidence>
<evidence type="ECO:0000259" key="13">
    <source>
        <dbReference type="PROSITE" id="PS50146"/>
    </source>
</evidence>
<dbReference type="InterPro" id="IPR050187">
    <property type="entry name" value="Lipid_Phosphate_FormReg"/>
</dbReference>
<keyword evidence="15" id="KW-1185">Reference proteome</keyword>
<dbReference type="Proteomes" id="UP000198625">
    <property type="component" value="Unassembled WGS sequence"/>
</dbReference>
<comment type="cofactor">
    <cofactor evidence="1">
        <name>Mg(2+)</name>
        <dbReference type="ChEBI" id="CHEBI:18420"/>
    </cofactor>
</comment>
<dbReference type="Pfam" id="PF19279">
    <property type="entry name" value="YegS_C"/>
    <property type="match status" value="1"/>
</dbReference>
<evidence type="ECO:0000256" key="6">
    <source>
        <dbReference type="ARBA" id="ARBA00022741"/>
    </source>
</evidence>
<dbReference type="InterPro" id="IPR001206">
    <property type="entry name" value="Diacylglycerol_kinase_cat_dom"/>
</dbReference>
<dbReference type="InterPro" id="IPR017438">
    <property type="entry name" value="ATP-NAD_kinase_N"/>
</dbReference>
<protein>
    <submittedName>
        <fullName evidence="14">Lipid kinase, YegS/Rv2252/BmrU family</fullName>
    </submittedName>
</protein>
<dbReference type="SMART" id="SM00046">
    <property type="entry name" value="DAGKc"/>
    <property type="match status" value="1"/>
</dbReference>
<keyword evidence="6" id="KW-0547">Nucleotide-binding</keyword>
<sequence length="293" mass="32217">MKILFVVNPVAGTDKAKKLVPLIKEKMDKTHIIYKITLTSKPKEATDITIKGLEEGFNSIVAVGGDGTINEVAMGIVQKGYGTLGIIPGGTGNDLARSLDIPQDPEEALYSLLSGVTKDIDFGRINGKIFLNVASMGMDAEIVKRNEKIKKIIKSSISYTISMIMTLALYKSKRLTIELDKDSIETDVLLAAVSNGKYYGGGIKICPMASIDDGYFHVVIIKKMSKLKLFTLFPLVFKGEHINITDYVSVYKSKNVNLKFDNELILNIDGEVLTVKDSVSFITHSQKIKVYAK</sequence>
<evidence type="ECO:0000256" key="2">
    <source>
        <dbReference type="ARBA" id="ARBA00005983"/>
    </source>
</evidence>
<dbReference type="Gene3D" id="3.40.50.10330">
    <property type="entry name" value="Probable inorganic polyphosphate/atp-NAD kinase, domain 1"/>
    <property type="match status" value="1"/>
</dbReference>
<dbReference type="GO" id="GO:0016301">
    <property type="term" value="F:kinase activity"/>
    <property type="evidence" value="ECO:0007669"/>
    <property type="project" value="UniProtKB-KW"/>
</dbReference>
<gene>
    <name evidence="14" type="ORF">SAMN05660462_01112</name>
</gene>
<dbReference type="Gene3D" id="2.60.200.40">
    <property type="match status" value="1"/>
</dbReference>
<comment type="similarity">
    <text evidence="2">Belongs to the diacylglycerol/lipid kinase family.</text>
</comment>
<keyword evidence="3" id="KW-0444">Lipid biosynthesis</keyword>
<keyword evidence="4" id="KW-0808">Transferase</keyword>
<evidence type="ECO:0000256" key="5">
    <source>
        <dbReference type="ARBA" id="ARBA00022723"/>
    </source>
</evidence>
<organism evidence="14 15">
    <name type="scientific">Proteiniborus ethanoligenes</name>
    <dbReference type="NCBI Taxonomy" id="415015"/>
    <lineage>
        <taxon>Bacteria</taxon>
        <taxon>Bacillati</taxon>
        <taxon>Bacillota</taxon>
        <taxon>Clostridia</taxon>
        <taxon>Eubacteriales</taxon>
        <taxon>Proteiniborus</taxon>
    </lineage>
</organism>
<dbReference type="PANTHER" id="PTHR12358:SF106">
    <property type="entry name" value="LIPID KINASE YEGS"/>
    <property type="match status" value="1"/>
</dbReference>
<dbReference type="RefSeq" id="WP_091728363.1">
    <property type="nucleotide sequence ID" value="NZ_FNQE01000010.1"/>
</dbReference>
<keyword evidence="11" id="KW-0594">Phospholipid biosynthesis</keyword>
<keyword evidence="12" id="KW-1208">Phospholipid metabolism</keyword>
<evidence type="ECO:0000256" key="4">
    <source>
        <dbReference type="ARBA" id="ARBA00022679"/>
    </source>
</evidence>
<evidence type="ECO:0000256" key="12">
    <source>
        <dbReference type="ARBA" id="ARBA00023264"/>
    </source>
</evidence>
<dbReference type="Pfam" id="PF00781">
    <property type="entry name" value="DAGK_cat"/>
    <property type="match status" value="1"/>
</dbReference>
<dbReference type="GO" id="GO:0005524">
    <property type="term" value="F:ATP binding"/>
    <property type="evidence" value="ECO:0007669"/>
    <property type="project" value="UniProtKB-KW"/>
</dbReference>
<dbReference type="NCBIfam" id="TIGR00147">
    <property type="entry name" value="YegS/Rv2252/BmrU family lipid kinase"/>
    <property type="match status" value="1"/>
</dbReference>
<evidence type="ECO:0000256" key="10">
    <source>
        <dbReference type="ARBA" id="ARBA00023098"/>
    </source>
</evidence>
<dbReference type="SUPFAM" id="SSF111331">
    <property type="entry name" value="NAD kinase/diacylglycerol kinase-like"/>
    <property type="match status" value="1"/>
</dbReference>
<evidence type="ECO:0000256" key="1">
    <source>
        <dbReference type="ARBA" id="ARBA00001946"/>
    </source>
</evidence>
<dbReference type="OrthoDB" id="9786026at2"/>
<evidence type="ECO:0000313" key="15">
    <source>
        <dbReference type="Proteomes" id="UP000198625"/>
    </source>
</evidence>
<keyword evidence="10" id="KW-0443">Lipid metabolism</keyword>
<dbReference type="GO" id="GO:0008654">
    <property type="term" value="P:phospholipid biosynthetic process"/>
    <property type="evidence" value="ECO:0007669"/>
    <property type="project" value="UniProtKB-KW"/>
</dbReference>
<evidence type="ECO:0000256" key="11">
    <source>
        <dbReference type="ARBA" id="ARBA00023209"/>
    </source>
</evidence>
<name>A0A1H3NHD1_9FIRM</name>
<dbReference type="GO" id="GO:0005886">
    <property type="term" value="C:plasma membrane"/>
    <property type="evidence" value="ECO:0007669"/>
    <property type="project" value="TreeGrafter"/>
</dbReference>
<dbReference type="GO" id="GO:0046872">
    <property type="term" value="F:metal ion binding"/>
    <property type="evidence" value="ECO:0007669"/>
    <property type="project" value="UniProtKB-KW"/>
</dbReference>
<dbReference type="AlphaFoldDB" id="A0A1H3NHD1"/>
<dbReference type="PANTHER" id="PTHR12358">
    <property type="entry name" value="SPHINGOSINE KINASE"/>
    <property type="match status" value="1"/>
</dbReference>
<keyword evidence="9" id="KW-0460">Magnesium</keyword>
<dbReference type="InterPro" id="IPR045540">
    <property type="entry name" value="YegS/DAGK_C"/>
</dbReference>
<dbReference type="PROSITE" id="PS50146">
    <property type="entry name" value="DAGK"/>
    <property type="match status" value="1"/>
</dbReference>
<keyword evidence="5" id="KW-0479">Metal-binding</keyword>
<evidence type="ECO:0000313" key="14">
    <source>
        <dbReference type="EMBL" id="SDY87885.1"/>
    </source>
</evidence>
<keyword evidence="8" id="KW-0067">ATP-binding</keyword>
<evidence type="ECO:0000256" key="8">
    <source>
        <dbReference type="ARBA" id="ARBA00022840"/>
    </source>
</evidence>
<dbReference type="EMBL" id="FNQE01000010">
    <property type="protein sequence ID" value="SDY87885.1"/>
    <property type="molecule type" value="Genomic_DNA"/>
</dbReference>